<keyword evidence="2" id="KW-0472">Membrane</keyword>
<evidence type="ECO:0000313" key="4">
    <source>
        <dbReference type="EMBL" id="EHS62463.1"/>
    </source>
</evidence>
<reference evidence="5" key="1">
    <citation type="journal article" date="2011" name="Proc. Natl. Acad. Sci. U.S.A.">
        <title>Obligate biotrophy features unraveled by the genomic analysis of rust fungi.</title>
        <authorList>
            <person name="Duplessis S."/>
            <person name="Cuomo C.A."/>
            <person name="Lin Y.-C."/>
            <person name="Aerts A."/>
            <person name="Tisserant E."/>
            <person name="Veneault-Fourrey C."/>
            <person name="Joly D.L."/>
            <person name="Hacquard S."/>
            <person name="Amselem J."/>
            <person name="Cantarel B.L."/>
            <person name="Chiu R."/>
            <person name="Coutinho P.M."/>
            <person name="Feau N."/>
            <person name="Field M."/>
            <person name="Frey P."/>
            <person name="Gelhaye E."/>
            <person name="Goldberg J."/>
            <person name="Grabherr M.G."/>
            <person name="Kodira C.D."/>
            <person name="Kohler A."/>
            <person name="Kuees U."/>
            <person name="Lindquist E.A."/>
            <person name="Lucas S.M."/>
            <person name="Mago R."/>
            <person name="Mauceli E."/>
            <person name="Morin E."/>
            <person name="Murat C."/>
            <person name="Pangilinan J.L."/>
            <person name="Park R."/>
            <person name="Pearson M."/>
            <person name="Quesneville H."/>
            <person name="Rouhier N."/>
            <person name="Sakthikumar S."/>
            <person name="Salamov A.A."/>
            <person name="Schmutz J."/>
            <person name="Selles B."/>
            <person name="Shapiro H."/>
            <person name="Tanguay P."/>
            <person name="Tuskan G.A."/>
            <person name="Henrissat B."/>
            <person name="Van de Peer Y."/>
            <person name="Rouze P."/>
            <person name="Ellis J.G."/>
            <person name="Dodds P.N."/>
            <person name="Schein J.E."/>
            <person name="Zhong S."/>
            <person name="Hamelin R.C."/>
            <person name="Grigoriev I.V."/>
            <person name="Szabo L.J."/>
            <person name="Martin F."/>
        </authorList>
    </citation>
    <scope>NUCLEOTIDE SEQUENCE [LARGE SCALE GENOMIC DNA]</scope>
    <source>
        <strain evidence="5">CRL 75-36-700-3 / race SCCL</strain>
    </source>
</reference>
<feature type="domain" description="DUF7727" evidence="3">
    <location>
        <begin position="226"/>
        <end position="362"/>
    </location>
</feature>
<feature type="compositionally biased region" description="Polar residues" evidence="1">
    <location>
        <begin position="61"/>
        <end position="71"/>
    </location>
</feature>
<dbReference type="GeneID" id="13542495"/>
<protein>
    <recommendedName>
        <fullName evidence="3">DUF7727 domain-containing protein</fullName>
    </recommendedName>
</protein>
<keyword evidence="2" id="KW-0812">Transmembrane</keyword>
<name>H6QNY4_PUCGT</name>
<dbReference type="OrthoDB" id="2110422at2759"/>
<dbReference type="Proteomes" id="UP000008783">
    <property type="component" value="Unassembled WGS sequence"/>
</dbReference>
<evidence type="ECO:0000259" key="3">
    <source>
        <dbReference type="Pfam" id="PF24853"/>
    </source>
</evidence>
<feature type="transmembrane region" description="Helical" evidence="2">
    <location>
        <begin position="234"/>
        <end position="255"/>
    </location>
</feature>
<dbReference type="AlphaFoldDB" id="H6QNY4"/>
<feature type="transmembrane region" description="Helical" evidence="2">
    <location>
        <begin position="344"/>
        <end position="363"/>
    </location>
</feature>
<feature type="transmembrane region" description="Helical" evidence="2">
    <location>
        <begin position="282"/>
        <end position="308"/>
    </location>
</feature>
<feature type="transmembrane region" description="Helical" evidence="2">
    <location>
        <begin position="190"/>
        <end position="214"/>
    </location>
</feature>
<dbReference type="KEGG" id="pgr:PGTG_20588"/>
<dbReference type="EMBL" id="DS178262">
    <property type="protein sequence ID" value="EHS62463.1"/>
    <property type="molecule type" value="Genomic_DNA"/>
</dbReference>
<dbReference type="HOGENOM" id="CLU_739950_0_0_1"/>
<feature type="region of interest" description="Disordered" evidence="1">
    <location>
        <begin position="28"/>
        <end position="93"/>
    </location>
</feature>
<evidence type="ECO:0000313" key="5">
    <source>
        <dbReference type="Proteomes" id="UP000008783"/>
    </source>
</evidence>
<dbReference type="Pfam" id="PF24853">
    <property type="entry name" value="DUF7727"/>
    <property type="match status" value="1"/>
</dbReference>
<keyword evidence="2" id="KW-1133">Transmembrane helix</keyword>
<evidence type="ECO:0000256" key="1">
    <source>
        <dbReference type="SAM" id="MobiDB-lite"/>
    </source>
</evidence>
<dbReference type="InParanoid" id="H6QNY4"/>
<dbReference type="PANTHER" id="PTHR40629:SF1">
    <property type="entry name" value="PRO41 PROTEIN"/>
    <property type="match status" value="1"/>
</dbReference>
<proteinExistence type="predicted"/>
<keyword evidence="5" id="KW-1185">Reference proteome</keyword>
<evidence type="ECO:0000256" key="2">
    <source>
        <dbReference type="SAM" id="Phobius"/>
    </source>
</evidence>
<dbReference type="PANTHER" id="PTHR40629">
    <property type="entry name" value="PRO41 PROTEIN"/>
    <property type="match status" value="1"/>
</dbReference>
<accession>H6QNY4</accession>
<dbReference type="RefSeq" id="XP_003890780.1">
    <property type="nucleotide sequence ID" value="XM_003890731.1"/>
</dbReference>
<gene>
    <name evidence="4" type="ORF">PGTG_20588</name>
</gene>
<dbReference type="VEuPathDB" id="FungiDB:PGTG_20588"/>
<sequence>MTLRQSPFFLQSNGMWSAMASSGLTVVMNPDLSQKPPDPPPSHQPMCSGEGVCKVAHPGTNRRQQLRSSTRPDARQSAPSIDTEKSLSSSTDHLPSASPLYRLCTPSNFSSCTRVPFTSIKSNFPHFIPAIRVLLKGTVWRNLDPLPSAHPCRSFSHPDPWLLAVRFRSPRHKVPKLNHTSLSYQIDHELFVLLSYFLNLTPLPTFNFAIFHFLSRLTAAFGLTNMGNLIWSDWGRLVALTAGYWNAWGALWAIFYRKYFWDFVGGKLGPVGTIPPGFAAPFIQFIVTIPVIQAVCFLCGLLTVVFEWPVFPGMFLYRSLAFKTVFYLISAVVAGLLYQTADASVIYLVAILAYSVALGKGEIVGEKATNNSRV</sequence>
<dbReference type="InterPro" id="IPR056144">
    <property type="entry name" value="DUF7727"/>
</dbReference>
<feature type="transmembrane region" description="Helical" evidence="2">
    <location>
        <begin position="320"/>
        <end position="338"/>
    </location>
</feature>
<organism evidence="4 5">
    <name type="scientific">Puccinia graminis f. sp. tritici (strain CRL 75-36-700-3 / race SCCL)</name>
    <name type="common">Black stem rust fungus</name>
    <dbReference type="NCBI Taxonomy" id="418459"/>
    <lineage>
        <taxon>Eukaryota</taxon>
        <taxon>Fungi</taxon>
        <taxon>Dikarya</taxon>
        <taxon>Basidiomycota</taxon>
        <taxon>Pucciniomycotina</taxon>
        <taxon>Pucciniomycetes</taxon>
        <taxon>Pucciniales</taxon>
        <taxon>Pucciniaceae</taxon>
        <taxon>Puccinia</taxon>
    </lineage>
</organism>